<proteinExistence type="predicted"/>
<dbReference type="EMBL" id="BK015181">
    <property type="protein sequence ID" value="DAD94787.1"/>
    <property type="molecule type" value="Genomic_DNA"/>
</dbReference>
<accession>A0A8S5NL33</accession>
<reference evidence="1" key="1">
    <citation type="journal article" date="2021" name="Proc. Natl. Acad. Sci. U.S.A.">
        <title>A Catalog of Tens of Thousands of Viruses from Human Metagenomes Reveals Hidden Associations with Chronic Diseases.</title>
        <authorList>
            <person name="Tisza M.J."/>
            <person name="Buck C.B."/>
        </authorList>
    </citation>
    <scope>NUCLEOTIDE SEQUENCE</scope>
    <source>
        <strain evidence="1">CtK0l2</strain>
    </source>
</reference>
<sequence>MPIHQLKFFGTISPQLYISPCPNSSIHHSCLFKNRPNGLFLVFDIIRII</sequence>
<protein>
    <submittedName>
        <fullName evidence="1">Uncharacterized protein</fullName>
    </submittedName>
</protein>
<evidence type="ECO:0000313" key="1">
    <source>
        <dbReference type="EMBL" id="DAD94787.1"/>
    </source>
</evidence>
<name>A0A8S5NL33_9CAUD</name>
<organism evidence="1">
    <name type="scientific">Siphoviridae sp. ctK0l2</name>
    <dbReference type="NCBI Taxonomy" id="2826243"/>
    <lineage>
        <taxon>Viruses</taxon>
        <taxon>Duplodnaviria</taxon>
        <taxon>Heunggongvirae</taxon>
        <taxon>Uroviricota</taxon>
        <taxon>Caudoviricetes</taxon>
    </lineage>
</organism>